<proteinExistence type="predicted"/>
<reference evidence="1" key="1">
    <citation type="journal article" date="2011" name="PLoS ONE">
        <title>Ralstonia syzygii, the Blood Disease Bacterium and some Asian R. solanacearum strains form a single genomic species despite divergent lifestyles.</title>
        <authorList>
            <person name="Remenant B."/>
            <person name="de Cambiaire J.C."/>
            <person name="Cellier G."/>
            <person name="Jacobs J.M."/>
            <person name="Mangenot S."/>
            <person name="Barbe V."/>
            <person name="Lajus A."/>
            <person name="Vallenet D."/>
            <person name="Medigue C."/>
            <person name="Fegan M."/>
            <person name="Allen C."/>
            <person name="Prior P."/>
        </authorList>
    </citation>
    <scope>NUCLEOTIDE SEQUENCE</scope>
    <source>
        <strain evidence="1">R24</strain>
    </source>
</reference>
<gene>
    <name evidence="1" type="ORF">RALSY_30850</name>
</gene>
<accession>G3A569</accession>
<evidence type="ECO:0000313" key="1">
    <source>
        <dbReference type="EMBL" id="CCA89085.1"/>
    </source>
</evidence>
<protein>
    <recommendedName>
        <fullName evidence="2">Trypsin-like peptidase domain-containing protein</fullName>
    </recommendedName>
</protein>
<dbReference type="AlphaFoldDB" id="G3A569"/>
<name>G3A569_9RALS</name>
<sequence>MREVEPFDDISKHIKGYELTASTHCEPIYLMRNRSGEKHDEGTDSATITYVKFNEKYYALTCAHVADAREGGLEGGPSLVPTVWGPSGHGFAFRAGSENALAGEFRFLERPRNGHRRPDIAIAPLSEDFIRLHMQAKGKVPLDLDKWEELDWSLVRTCATWGFPNRQKFSSGAVINAKLLTTILALQSQPMSFDRDEFLLASSLPESVGISFSGLSGSAIYCLQSDGCMTPVGIIYEGMPGDPSSKKADGRFYGPSDFQIQAFVLSQTKFRGWLEMLGLTLPR</sequence>
<evidence type="ECO:0008006" key="2">
    <source>
        <dbReference type="Google" id="ProtNLM"/>
    </source>
</evidence>
<reference evidence="1" key="2">
    <citation type="submission" date="2011-04" db="EMBL/GenBank/DDBJ databases">
        <authorList>
            <person name="Genoscope - CEA"/>
        </authorList>
    </citation>
    <scope>NUCLEOTIDE SEQUENCE</scope>
    <source>
        <strain evidence="1">R24</strain>
    </source>
</reference>
<organism evidence="1">
    <name type="scientific">Ralstonia syzygii R24</name>
    <dbReference type="NCBI Taxonomy" id="907261"/>
    <lineage>
        <taxon>Bacteria</taxon>
        <taxon>Pseudomonadati</taxon>
        <taxon>Pseudomonadota</taxon>
        <taxon>Betaproteobacteria</taxon>
        <taxon>Burkholderiales</taxon>
        <taxon>Burkholderiaceae</taxon>
        <taxon>Ralstonia</taxon>
        <taxon>Ralstonia solanacearum species complex</taxon>
    </lineage>
</organism>
<dbReference type="EMBL" id="FR854088">
    <property type="protein sequence ID" value="CCA89085.1"/>
    <property type="molecule type" value="Genomic_DNA"/>
</dbReference>